<dbReference type="EC" id="3.4.22.49" evidence="2"/>
<dbReference type="OrthoDB" id="10255632at2759"/>
<evidence type="ECO:0000313" key="6">
    <source>
        <dbReference type="EMBL" id="KAF2863302.1"/>
    </source>
</evidence>
<dbReference type="Proteomes" id="UP000799421">
    <property type="component" value="Unassembled WGS sequence"/>
</dbReference>
<dbReference type="PANTHER" id="PTHR12792:SF0">
    <property type="entry name" value="SEPARIN"/>
    <property type="match status" value="1"/>
</dbReference>
<evidence type="ECO:0000256" key="3">
    <source>
        <dbReference type="ARBA" id="ARBA00022801"/>
    </source>
</evidence>
<dbReference type="InterPro" id="IPR019734">
    <property type="entry name" value="TPR_rpt"/>
</dbReference>
<evidence type="ECO:0000313" key="7">
    <source>
        <dbReference type="Proteomes" id="UP000799421"/>
    </source>
</evidence>
<dbReference type="GO" id="GO:0005737">
    <property type="term" value="C:cytoplasm"/>
    <property type="evidence" value="ECO:0007669"/>
    <property type="project" value="TreeGrafter"/>
</dbReference>
<dbReference type="SUPFAM" id="SSF48452">
    <property type="entry name" value="TPR-like"/>
    <property type="match status" value="1"/>
</dbReference>
<reference evidence="6" key="1">
    <citation type="journal article" date="2020" name="Stud. Mycol.">
        <title>101 Dothideomycetes genomes: a test case for predicting lifestyles and emergence of pathogens.</title>
        <authorList>
            <person name="Haridas S."/>
            <person name="Albert R."/>
            <person name="Binder M."/>
            <person name="Bloem J."/>
            <person name="Labutti K."/>
            <person name="Salamov A."/>
            <person name="Andreopoulos B."/>
            <person name="Baker S."/>
            <person name="Barry K."/>
            <person name="Bills G."/>
            <person name="Bluhm B."/>
            <person name="Cannon C."/>
            <person name="Castanera R."/>
            <person name="Culley D."/>
            <person name="Daum C."/>
            <person name="Ezra D."/>
            <person name="Gonzalez J."/>
            <person name="Henrissat B."/>
            <person name="Kuo A."/>
            <person name="Liang C."/>
            <person name="Lipzen A."/>
            <person name="Lutzoni F."/>
            <person name="Magnuson J."/>
            <person name="Mondo S."/>
            <person name="Nolan M."/>
            <person name="Ohm R."/>
            <person name="Pangilinan J."/>
            <person name="Park H.-J."/>
            <person name="Ramirez L."/>
            <person name="Alfaro M."/>
            <person name="Sun H."/>
            <person name="Tritt A."/>
            <person name="Yoshinaga Y."/>
            <person name="Zwiers L.-H."/>
            <person name="Turgeon B."/>
            <person name="Goodwin S."/>
            <person name="Spatafora J."/>
            <person name="Crous P."/>
            <person name="Grigoriev I."/>
        </authorList>
    </citation>
    <scope>NUCLEOTIDE SEQUENCE</scope>
    <source>
        <strain evidence="6">CBS 480.64</strain>
    </source>
</reference>
<gene>
    <name evidence="6" type="ORF">K470DRAFT_292786</name>
</gene>
<evidence type="ECO:0000256" key="1">
    <source>
        <dbReference type="ARBA" id="ARBA00000451"/>
    </source>
</evidence>
<proteinExistence type="predicted"/>
<evidence type="ECO:0000256" key="4">
    <source>
        <dbReference type="ARBA" id="ARBA00022829"/>
    </source>
</evidence>
<dbReference type="EMBL" id="MU005961">
    <property type="protein sequence ID" value="KAF2863302.1"/>
    <property type="molecule type" value="Genomic_DNA"/>
</dbReference>
<accession>A0A6A7C7T3</accession>
<dbReference type="SMART" id="SM00028">
    <property type="entry name" value="TPR"/>
    <property type="match status" value="3"/>
</dbReference>
<dbReference type="PROSITE" id="PS51700">
    <property type="entry name" value="SEPARIN"/>
    <property type="match status" value="1"/>
</dbReference>
<dbReference type="GO" id="GO:0005634">
    <property type="term" value="C:nucleus"/>
    <property type="evidence" value="ECO:0007669"/>
    <property type="project" value="InterPro"/>
</dbReference>
<dbReference type="GO" id="GO:0004197">
    <property type="term" value="F:cysteine-type endopeptidase activity"/>
    <property type="evidence" value="ECO:0007669"/>
    <property type="project" value="InterPro"/>
</dbReference>
<dbReference type="InterPro" id="IPR030397">
    <property type="entry name" value="SEPARIN_core_dom"/>
</dbReference>
<dbReference type="InterPro" id="IPR011990">
    <property type="entry name" value="TPR-like_helical_dom_sf"/>
</dbReference>
<comment type="catalytic activity">
    <reaction evidence="1">
        <text>All bonds known to be hydrolyzed by this endopeptidase have arginine in P1 and an acidic residue in P4. P6 is often occupied by an acidic residue or by a hydroxy-amino-acid residue, the phosphorylation of which enhances cleavage.</text>
        <dbReference type="EC" id="3.4.22.49"/>
    </reaction>
</comment>
<sequence length="1662" mass="183656">MEKGGVAAICASGSATTATATQLQTLLDLPKAKKSANRKPLTAKAKTALATEVVNATLKALSTAAKGKDVPSRALQPISDNVGHEGKVNLGATAECGSIAFGYLRSLEYSKKQDGTAAEWQVETGMLLFAGRCITLGLDTIASRELCAMKRRFAEAVAPQRKPSTASTRPEKETITSLLQLDFKIPDKSPALPLVITYHQHVLRLISAARKPRVFEAVLEHLSLEFENSPANIIRRHAAVTGDNAQASKQLEALAQTILSLCPSVHPSNDENATRLDSSPSPTSVFELQVLALSIRKISWKLSKVDPTTNLLLPFSRCLLAFGRRAKLRGVKQKDYEIAQKAYTQLVDNSLTHDDASFDILRSMSSLAESINQHKKALHWAERLAKSLEILDQLHARRVAATVHVHLLKLKTGGSSKDDDFLQSTLRSLKGQISGHAADYDYLLLVLASLMQFDGSHSQEVCALAASFAQRYTRSYQQRNQEHCVAIIIGALRRSEVERWVSVDSAHLLIRTGVLAEITAAAERKPPAKAWSISRAAAGLGRILKGLLLQSARESAPVLFDDKALDPLQRATVVEWQFVYAAELAYRQKYRKSMRKVVVDMLLLLDGLYQRHPVRRARVAATLLRLHASYAEVVAGDVVRHWRESAVSDELLDDQGLSDYVEDVNASLMFASAFCDALPDFEELKLALMTWEKLSEKQISDLDSLVSQLRALSACLAVKGDESLRLRVLRLISSLCKGDALALCELAGQHLDCGYAEKASEVLGQTKRSEDELVNAKVHLARALCHLESGHADSAEKSLQEAFQLLEGIRKEDRKTYDLLTVESWLVQSLLCRKMGKPYDALTAAKKSMQMINTLWAATERSEGQVIPQPPTKSTEEVEVDQLTTGVSKLQLTRKRSDQSEKGAAFWPLVPLLCRTLTQLSSMYSFHGIFGDADYYLRRVVDVCEALKASPLLQKALCHRARLLTIADDLEQAEVCLTKISELGGLTVDYHCAKAFARTKGVDSSEALKLYDEALKLIDEMVKPQVAARKKSKKAVKPAEPILFHEKRMTINLNKAIISLHQDQPVNLANLQTSTTFLERRAHYLQLMNQATTAISSDITFSMLPDSTLSIPSLPSKKPTQPALKTYLSTLLSAKNNLTTNREAFLPQLPTTEIHTVHSMLSQTTSLLSPLTPASAVTLALEIDLPKMHATQSTSSPYLPFPPQTLLLSLTPAEYQERIINTLPQSIYAVSLTLSHDSTELYAVRYTPHTDPFIIRLPFSRSDSPFDYTEGRRVLEEIISRSNATCHSQKGKARTWWAERERLDKRLGELVRDLENIWMGGFKGIFDPLRAVDGFRGGFEATLRRFLAGGKGRLHDDVLGLFLSLGEGDEEGILDLLYFVVDLFVLNGGRVAYDEIDFDGWGAEVLGLVKRQQAEDAAAEPSRDASPPEHLVLVLDKKLQTFPWENLPCLQGRSVSRVGSMLSLQRCVAALREVRKDGGTYILNPAGDLGNTEKVMLPHLKALHDWGALIREPPTEEGLVEALTRSEILLYFGHGSAAQFIRPRRVRRLEKCSRVVWLMGCSSGSTTLFGELEPLLVPEAYLTAGAQAVVATLWDVTDKDVDRFSVRLGGEWGLWEDGRKRTAGKGEMSLVEALAKSRDACYLRYLNGAAPVVYGVPVWLGD</sequence>
<feature type="domain" description="Peptidase C50" evidence="5">
    <location>
        <begin position="1476"/>
        <end position="1572"/>
    </location>
</feature>
<dbReference type="Pfam" id="PF03568">
    <property type="entry name" value="Separin_C"/>
    <property type="match status" value="1"/>
</dbReference>
<keyword evidence="3" id="KW-0378">Hydrolase</keyword>
<organism evidence="6 7">
    <name type="scientific">Piedraia hortae CBS 480.64</name>
    <dbReference type="NCBI Taxonomy" id="1314780"/>
    <lineage>
        <taxon>Eukaryota</taxon>
        <taxon>Fungi</taxon>
        <taxon>Dikarya</taxon>
        <taxon>Ascomycota</taxon>
        <taxon>Pezizomycotina</taxon>
        <taxon>Dothideomycetes</taxon>
        <taxon>Dothideomycetidae</taxon>
        <taxon>Capnodiales</taxon>
        <taxon>Piedraiaceae</taxon>
        <taxon>Piedraia</taxon>
    </lineage>
</organism>
<dbReference type="Gene3D" id="1.25.40.10">
    <property type="entry name" value="Tetratricopeptide repeat domain"/>
    <property type="match status" value="2"/>
</dbReference>
<evidence type="ECO:0000259" key="5">
    <source>
        <dbReference type="PROSITE" id="PS51700"/>
    </source>
</evidence>
<dbReference type="GO" id="GO:0044732">
    <property type="term" value="C:mitotic spindle pole body"/>
    <property type="evidence" value="ECO:0007669"/>
    <property type="project" value="TreeGrafter"/>
</dbReference>
<keyword evidence="7" id="KW-1185">Reference proteome</keyword>
<dbReference type="GO" id="GO:0006508">
    <property type="term" value="P:proteolysis"/>
    <property type="evidence" value="ECO:0007669"/>
    <property type="project" value="InterPro"/>
</dbReference>
<name>A0A6A7C7T3_9PEZI</name>
<evidence type="ECO:0000256" key="2">
    <source>
        <dbReference type="ARBA" id="ARBA00012489"/>
    </source>
</evidence>
<dbReference type="GO" id="GO:0072686">
    <property type="term" value="C:mitotic spindle"/>
    <property type="evidence" value="ECO:0007669"/>
    <property type="project" value="TreeGrafter"/>
</dbReference>
<dbReference type="GO" id="GO:0051307">
    <property type="term" value="P:meiotic chromosome separation"/>
    <property type="evidence" value="ECO:0007669"/>
    <property type="project" value="TreeGrafter"/>
</dbReference>
<dbReference type="PANTHER" id="PTHR12792">
    <property type="entry name" value="EXTRA SPINDLE POLES 1-RELATED"/>
    <property type="match status" value="1"/>
</dbReference>
<keyword evidence="4" id="KW-0159">Chromosome partition</keyword>
<protein>
    <recommendedName>
        <fullName evidence="2">separase</fullName>
        <ecNumber evidence="2">3.4.22.49</ecNumber>
    </recommendedName>
</protein>
<dbReference type="InterPro" id="IPR005314">
    <property type="entry name" value="Peptidase_C50"/>
</dbReference>